<gene>
    <name evidence="3" type="ORF">GT347_08715</name>
</gene>
<name>A0A857JE39_9BURK</name>
<protein>
    <submittedName>
        <fullName evidence="3">Ferrous iron transport protein A</fullName>
    </submittedName>
</protein>
<keyword evidence="4" id="KW-1185">Reference proteome</keyword>
<dbReference type="InterPro" id="IPR007167">
    <property type="entry name" value="Fe-transptr_FeoA-like"/>
</dbReference>
<reference evidence="3 4" key="1">
    <citation type="submission" date="2020-01" db="EMBL/GenBank/DDBJ databases">
        <title>Genome sequencing of strain KACC 21265.</title>
        <authorList>
            <person name="Heo J."/>
            <person name="Kim S.-J."/>
            <person name="Kim J.-S."/>
            <person name="Hong S.-B."/>
            <person name="Kwon S.-W."/>
        </authorList>
    </citation>
    <scope>NUCLEOTIDE SEQUENCE [LARGE SCALE GENOMIC DNA]</scope>
    <source>
        <strain evidence="3 4">KACC 21265</strain>
    </source>
</reference>
<sequence>MTPRATLADVFKNNSCFPVRTVAACPSVSAVTLPTAPSSPVLPASGQTLSLARLARHTPAVVVELRSLGQVDDAERMLRLSEIGFVPGEPVRVIAYGFPGREPIAVRIGRSTFALRAHEAALVQVVLA</sequence>
<evidence type="ECO:0000313" key="4">
    <source>
        <dbReference type="Proteomes" id="UP000464787"/>
    </source>
</evidence>
<dbReference type="Proteomes" id="UP000464787">
    <property type="component" value="Chromosome"/>
</dbReference>
<dbReference type="InterPro" id="IPR008988">
    <property type="entry name" value="Transcriptional_repressor_C"/>
</dbReference>
<evidence type="ECO:0000256" key="1">
    <source>
        <dbReference type="ARBA" id="ARBA00023004"/>
    </source>
</evidence>
<evidence type="ECO:0000313" key="3">
    <source>
        <dbReference type="EMBL" id="QHJ01462.1"/>
    </source>
</evidence>
<dbReference type="InterPro" id="IPR038157">
    <property type="entry name" value="FeoA_core_dom"/>
</dbReference>
<feature type="domain" description="Ferrous iron transporter FeoA-like" evidence="2">
    <location>
        <begin position="49"/>
        <end position="127"/>
    </location>
</feature>
<dbReference type="EMBL" id="CP047650">
    <property type="protein sequence ID" value="QHJ01462.1"/>
    <property type="molecule type" value="Genomic_DNA"/>
</dbReference>
<dbReference type="SUPFAM" id="SSF50037">
    <property type="entry name" value="C-terminal domain of transcriptional repressors"/>
    <property type="match status" value="1"/>
</dbReference>
<evidence type="ECO:0000259" key="2">
    <source>
        <dbReference type="SMART" id="SM00899"/>
    </source>
</evidence>
<dbReference type="Pfam" id="PF04023">
    <property type="entry name" value="FeoA"/>
    <property type="match status" value="1"/>
</dbReference>
<organism evidence="3 4">
    <name type="scientific">Xylophilus rhododendri</name>
    <dbReference type="NCBI Taxonomy" id="2697032"/>
    <lineage>
        <taxon>Bacteria</taxon>
        <taxon>Pseudomonadati</taxon>
        <taxon>Pseudomonadota</taxon>
        <taxon>Betaproteobacteria</taxon>
        <taxon>Burkholderiales</taxon>
        <taxon>Xylophilus</taxon>
    </lineage>
</organism>
<accession>A0A857JE39</accession>
<proteinExistence type="predicted"/>
<dbReference type="GO" id="GO:0046914">
    <property type="term" value="F:transition metal ion binding"/>
    <property type="evidence" value="ECO:0007669"/>
    <property type="project" value="InterPro"/>
</dbReference>
<dbReference type="Gene3D" id="2.30.30.90">
    <property type="match status" value="1"/>
</dbReference>
<dbReference type="SMART" id="SM00899">
    <property type="entry name" value="FeoA"/>
    <property type="match status" value="1"/>
</dbReference>
<dbReference type="AlphaFoldDB" id="A0A857JE39"/>
<dbReference type="KEGG" id="xyk:GT347_08715"/>
<keyword evidence="1" id="KW-0408">Iron</keyword>